<gene>
    <name evidence="2" type="ORF">DM43_272</name>
</gene>
<dbReference type="PANTHER" id="PTHR36302">
    <property type="entry name" value="BLR7088 PROTEIN"/>
    <property type="match status" value="1"/>
</dbReference>
<reference evidence="2 3" key="1">
    <citation type="submission" date="2014-06" db="EMBL/GenBank/DDBJ databases">
        <authorList>
            <person name="Bishop-Lilly K.A."/>
            <person name="Broomall S.M."/>
            <person name="Chain P.S."/>
            <person name="Chertkov O."/>
            <person name="Coyne S.R."/>
            <person name="Daligault H.E."/>
            <person name="Davenport K.W."/>
            <person name="Erkkila T."/>
            <person name="Frey K.G."/>
            <person name="Gibbons H.S."/>
            <person name="Gu W."/>
            <person name="Jaissle J."/>
            <person name="Johnson S.L."/>
            <person name="Koroleva G.I."/>
            <person name="Ladner J.T."/>
            <person name="Lo C.-C."/>
            <person name="Minogue T.D."/>
            <person name="Munk C."/>
            <person name="Palacios G.F."/>
            <person name="Redden C.L."/>
            <person name="Rosenzweig C.N."/>
            <person name="Scholz M.B."/>
            <person name="Teshima H."/>
            <person name="Xu Y."/>
        </authorList>
    </citation>
    <scope>NUCLEOTIDE SEQUENCE [LARGE SCALE GENOMIC DNA]</scope>
    <source>
        <strain evidence="2 3">DWS 37UF10B-2</strain>
    </source>
</reference>
<evidence type="ECO:0008006" key="4">
    <source>
        <dbReference type="Google" id="ProtNLM"/>
    </source>
</evidence>
<sequence length="147" mass="15279">MKRTISTGLLMALALHVSATFAAPALQADACWIRTMPATVPSSGYFTLKNDGDAPATLVGIDTPAYGMAMMHETQTSGSTAKMVHVDSVVVPAHGTVAFQPKGYHAMLEAPRHAVAPGAKVPLRLHFADGSTVSVTCDAKAPTYAGQ</sequence>
<feature type="chain" id="PRO_5041736820" description="Copper transporter" evidence="1">
    <location>
        <begin position="23"/>
        <end position="147"/>
    </location>
</feature>
<feature type="signal peptide" evidence="1">
    <location>
        <begin position="1"/>
        <end position="22"/>
    </location>
</feature>
<dbReference type="SUPFAM" id="SSF110087">
    <property type="entry name" value="DR1885-like metal-binding protein"/>
    <property type="match status" value="1"/>
</dbReference>
<name>A0AA89CH06_BURCE</name>
<protein>
    <recommendedName>
        <fullName evidence="4">Copper transporter</fullName>
    </recommendedName>
</protein>
<evidence type="ECO:0000313" key="2">
    <source>
        <dbReference type="EMBL" id="KGB92694.1"/>
    </source>
</evidence>
<dbReference type="InterPro" id="IPR058248">
    <property type="entry name" value="Lxx211020-like"/>
</dbReference>
<dbReference type="EMBL" id="JPGD01000006">
    <property type="protein sequence ID" value="KGB92694.1"/>
    <property type="molecule type" value="Genomic_DNA"/>
</dbReference>
<dbReference type="AlphaFoldDB" id="A0AA89CH06"/>
<organism evidence="2 3">
    <name type="scientific">Burkholderia cepacia</name>
    <name type="common">Pseudomonas cepacia</name>
    <dbReference type="NCBI Taxonomy" id="292"/>
    <lineage>
        <taxon>Bacteria</taxon>
        <taxon>Pseudomonadati</taxon>
        <taxon>Pseudomonadota</taxon>
        <taxon>Betaproteobacteria</taxon>
        <taxon>Burkholderiales</taxon>
        <taxon>Burkholderiaceae</taxon>
        <taxon>Burkholderia</taxon>
        <taxon>Burkholderia cepacia complex</taxon>
    </lineage>
</organism>
<keyword evidence="1" id="KW-0732">Signal</keyword>
<comment type="caution">
    <text evidence="2">The sequence shown here is derived from an EMBL/GenBank/DDBJ whole genome shotgun (WGS) entry which is preliminary data.</text>
</comment>
<dbReference type="InterPro" id="IPR007410">
    <property type="entry name" value="LpqE-like"/>
</dbReference>
<evidence type="ECO:0000256" key="1">
    <source>
        <dbReference type="SAM" id="SignalP"/>
    </source>
</evidence>
<dbReference type="Pfam" id="PF04314">
    <property type="entry name" value="PCuAC"/>
    <property type="match status" value="1"/>
</dbReference>
<accession>A0AA89CH06</accession>
<dbReference type="PANTHER" id="PTHR36302:SF1">
    <property type="entry name" value="COPPER CHAPERONE PCU(A)C"/>
    <property type="match status" value="1"/>
</dbReference>
<proteinExistence type="predicted"/>
<dbReference type="InterPro" id="IPR036182">
    <property type="entry name" value="PCuAC_sf"/>
</dbReference>
<dbReference type="Gene3D" id="2.60.40.1890">
    <property type="entry name" value="PCu(A)C copper chaperone"/>
    <property type="match status" value="1"/>
</dbReference>
<evidence type="ECO:0000313" key="3">
    <source>
        <dbReference type="Proteomes" id="UP000029575"/>
    </source>
</evidence>
<dbReference type="Proteomes" id="UP000029575">
    <property type="component" value="Unassembled WGS sequence"/>
</dbReference>
<dbReference type="RefSeq" id="WP_034204327.1">
    <property type="nucleotide sequence ID" value="NZ_KN150853.1"/>
</dbReference>